<evidence type="ECO:0008006" key="2">
    <source>
        <dbReference type="Google" id="ProtNLM"/>
    </source>
</evidence>
<proteinExistence type="predicted"/>
<dbReference type="PROSITE" id="PS51257">
    <property type="entry name" value="PROKAR_LIPOPROTEIN"/>
    <property type="match status" value="1"/>
</dbReference>
<accession>A0A3B1DX73</accession>
<reference evidence="1" key="1">
    <citation type="submission" date="2018-06" db="EMBL/GenBank/DDBJ databases">
        <authorList>
            <person name="Zhirakovskaya E."/>
        </authorList>
    </citation>
    <scope>NUCLEOTIDE SEQUENCE</scope>
</reference>
<organism evidence="1">
    <name type="scientific">hydrothermal vent metagenome</name>
    <dbReference type="NCBI Taxonomy" id="652676"/>
    <lineage>
        <taxon>unclassified sequences</taxon>
        <taxon>metagenomes</taxon>
        <taxon>ecological metagenomes</taxon>
    </lineage>
</organism>
<protein>
    <recommendedName>
        <fullName evidence="2">Lipoprotein</fullName>
    </recommendedName>
</protein>
<name>A0A3B1DX73_9ZZZZ</name>
<evidence type="ECO:0000313" key="1">
    <source>
        <dbReference type="EMBL" id="VAX40934.1"/>
    </source>
</evidence>
<sequence>MQKFVKRFVLLTILGATVFSSSGCLLARGFAQTALVFSQFWVTIAPIPVSVVFSQEIEDTYDIEERYKKVPILDPVEGEHAPLFCLDPPSLNEIMHALPTQGKGGLAILAETHINNVRYTVEPIVDKVGDCRFIPMVGPARLHKCHYKCTVYYEKKILSYWPVPFTHTDETQEVVYIDHDHFIRCAGPATN</sequence>
<gene>
    <name evidence="1" type="ORF">MNBD_PLANCTO02-2560</name>
</gene>
<dbReference type="EMBL" id="UOGL01000495">
    <property type="protein sequence ID" value="VAX40934.1"/>
    <property type="molecule type" value="Genomic_DNA"/>
</dbReference>
<dbReference type="AlphaFoldDB" id="A0A3B1DX73"/>